<dbReference type="InterPro" id="IPR042178">
    <property type="entry name" value="Serpin_sf_1"/>
</dbReference>
<dbReference type="Gene3D" id="3.30.497.10">
    <property type="entry name" value="Antithrombin, subunit I, domain 2"/>
    <property type="match status" value="1"/>
</dbReference>
<dbReference type="SUPFAM" id="SSF56574">
    <property type="entry name" value="Serpins"/>
    <property type="match status" value="1"/>
</dbReference>
<organism evidence="3 4">
    <name type="scientific">Caenorhabditis nigoni</name>
    <dbReference type="NCBI Taxonomy" id="1611254"/>
    <lineage>
        <taxon>Eukaryota</taxon>
        <taxon>Metazoa</taxon>
        <taxon>Ecdysozoa</taxon>
        <taxon>Nematoda</taxon>
        <taxon>Chromadorea</taxon>
        <taxon>Rhabditida</taxon>
        <taxon>Rhabditina</taxon>
        <taxon>Rhabditomorpha</taxon>
        <taxon>Rhabditoidea</taxon>
        <taxon>Rhabditidae</taxon>
        <taxon>Peloderinae</taxon>
        <taxon>Caenorhabditis</taxon>
    </lineage>
</organism>
<name>A0A2G5ULX5_9PELO</name>
<dbReference type="InterPro" id="IPR036186">
    <property type="entry name" value="Serpin_sf"/>
</dbReference>
<feature type="domain" description="Serpin" evidence="2">
    <location>
        <begin position="208"/>
        <end position="510"/>
    </location>
</feature>
<dbReference type="InterPro" id="IPR023796">
    <property type="entry name" value="Serpin_dom"/>
</dbReference>
<keyword evidence="4" id="KW-1185">Reference proteome</keyword>
<dbReference type="AlphaFoldDB" id="A0A2G5ULX5"/>
<dbReference type="GO" id="GO:0005615">
    <property type="term" value="C:extracellular space"/>
    <property type="evidence" value="ECO:0007669"/>
    <property type="project" value="InterPro"/>
</dbReference>
<dbReference type="PANTHER" id="PTHR11461">
    <property type="entry name" value="SERINE PROTEASE INHIBITOR, SERPIN"/>
    <property type="match status" value="1"/>
</dbReference>
<sequence>MVQSKAGILGAVAHQVQKKKTGPEPPKKSNRPQATQAPKKQSKKNEKVETRAQTRKNNELFLLQKEMEKGTNVEDLAIGKWDKKLTKMETDEYSDEEESDEPEKPDDLKAKEAKAKEPITDKKKLKRYKVDREDYMLQMAKANEEPLYFEEYQPRNYDCFEKVPTVEWTNMVLDTFKRLLKYTNEILQNHTPPNTNHLPSPLLKSKSFRHTVPYTNFCFSPLQAMRAWALLYSIAQNKTAEDLKKFVEEYTRESTTTPDEFHQQLLSLHRDAEYLFEGCVRLFTEMPRHLPHNATLRRQTNVLYGGRSRRASIQHHSFATDSDGFYSCYRINEEIARSTRGSVRYVVPESCAPNWRASIALASAQDCTFYWKATDSEEASSYRFNGGSTVPNSKCSALSGKANVWIKKAASGQDVYKLESHVPNVQLFIFMEDLSQASKPKSLPADVLSIVSSFDDSWVLKPDQHICIPKCTTSTPISLYDHAKQNGLSRLFSSEKSELRHIKASQLDYSGSPQFQTLFDHYHKTVFQICPHPPNNEIRRRFDHLAPEKAHQCIEESTAKLFANYQVGAVENHDVFFTYHEDHLDQSTGPLLLIPGDFEYDKTRYCDLDIAKPFYYVMTRQFAGAPMIVCAGYFNNTIWAL</sequence>
<comment type="caution">
    <text evidence="3">The sequence shown here is derived from an EMBL/GenBank/DDBJ whole genome shotgun (WGS) entry which is preliminary data.</text>
</comment>
<feature type="compositionally biased region" description="Basic and acidic residues" evidence="1">
    <location>
        <begin position="105"/>
        <end position="116"/>
    </location>
</feature>
<reference evidence="4" key="1">
    <citation type="submission" date="2017-10" db="EMBL/GenBank/DDBJ databases">
        <title>Rapid genome shrinkage in a self-fertile nematode reveals novel sperm competition proteins.</title>
        <authorList>
            <person name="Yin D."/>
            <person name="Schwarz E.M."/>
            <person name="Thomas C.G."/>
            <person name="Felde R.L."/>
            <person name="Korf I.F."/>
            <person name="Cutter A.D."/>
            <person name="Schartner C.M."/>
            <person name="Ralston E.J."/>
            <person name="Meyer B.J."/>
            <person name="Haag E.S."/>
        </authorList>
    </citation>
    <scope>NUCLEOTIDE SEQUENCE [LARGE SCALE GENOMIC DNA]</scope>
    <source>
        <strain evidence="4">JU1422</strain>
    </source>
</reference>
<feature type="region of interest" description="Disordered" evidence="1">
    <location>
        <begin position="1"/>
        <end position="76"/>
    </location>
</feature>
<dbReference type="GO" id="GO:0004867">
    <property type="term" value="F:serine-type endopeptidase inhibitor activity"/>
    <property type="evidence" value="ECO:0007669"/>
    <property type="project" value="InterPro"/>
</dbReference>
<feature type="region of interest" description="Disordered" evidence="1">
    <location>
        <begin position="89"/>
        <end position="116"/>
    </location>
</feature>
<dbReference type="STRING" id="1611254.A0A2G5ULX5"/>
<evidence type="ECO:0000313" key="4">
    <source>
        <dbReference type="Proteomes" id="UP000230233"/>
    </source>
</evidence>
<dbReference type="PANTHER" id="PTHR11461:SF338">
    <property type="entry name" value="CAPSID PROTEIN-RELATED"/>
    <property type="match status" value="1"/>
</dbReference>
<proteinExistence type="predicted"/>
<evidence type="ECO:0000259" key="2">
    <source>
        <dbReference type="Pfam" id="PF00079"/>
    </source>
</evidence>
<dbReference type="OrthoDB" id="5799997at2759"/>
<feature type="compositionally biased region" description="Basic and acidic residues" evidence="1">
    <location>
        <begin position="43"/>
        <end position="58"/>
    </location>
</feature>
<evidence type="ECO:0000256" key="1">
    <source>
        <dbReference type="SAM" id="MobiDB-lite"/>
    </source>
</evidence>
<dbReference type="EMBL" id="PDUG01000003">
    <property type="protein sequence ID" value="PIC40565.1"/>
    <property type="molecule type" value="Genomic_DNA"/>
</dbReference>
<evidence type="ECO:0000313" key="3">
    <source>
        <dbReference type="EMBL" id="PIC40565.1"/>
    </source>
</evidence>
<accession>A0A2G5ULX5</accession>
<gene>
    <name evidence="3" type="primary">Cnig_chr_III.g11862</name>
    <name evidence="3" type="ORF">B9Z55_011862</name>
</gene>
<dbReference type="Gene3D" id="2.30.39.10">
    <property type="entry name" value="Alpha-1-antitrypsin, domain 1"/>
    <property type="match status" value="1"/>
</dbReference>
<dbReference type="InterPro" id="IPR000215">
    <property type="entry name" value="Serpin_fam"/>
</dbReference>
<dbReference type="Pfam" id="PF00079">
    <property type="entry name" value="Serpin"/>
    <property type="match status" value="1"/>
</dbReference>
<feature type="compositionally biased region" description="Acidic residues" evidence="1">
    <location>
        <begin position="91"/>
        <end position="104"/>
    </location>
</feature>
<dbReference type="Proteomes" id="UP000230233">
    <property type="component" value="Chromosome III"/>
</dbReference>
<dbReference type="InterPro" id="IPR042185">
    <property type="entry name" value="Serpin_sf_2"/>
</dbReference>
<protein>
    <recommendedName>
        <fullName evidence="2">Serpin domain-containing protein</fullName>
    </recommendedName>
</protein>